<evidence type="ECO:0000313" key="1">
    <source>
        <dbReference type="EMBL" id="SIQ08534.1"/>
    </source>
</evidence>
<gene>
    <name evidence="2" type="ORF">NCTC13560_03160</name>
    <name evidence="1" type="ORF">SAMN05421682_102292</name>
</gene>
<evidence type="ECO:0000313" key="2">
    <source>
        <dbReference type="EMBL" id="SUX45562.1"/>
    </source>
</evidence>
<keyword evidence="3" id="KW-1185">Reference proteome</keyword>
<name>A0A381FHE6_9FLAO</name>
<dbReference type="KEGG" id="cil:EG358_12590"/>
<dbReference type="EMBL" id="UFVS01000001">
    <property type="protein sequence ID" value="SUX45562.1"/>
    <property type="molecule type" value="Genomic_DNA"/>
</dbReference>
<protein>
    <submittedName>
        <fullName evidence="2">Uncharacterized protein</fullName>
    </submittedName>
</protein>
<evidence type="ECO:0000313" key="3">
    <source>
        <dbReference type="Proteomes" id="UP000185725"/>
    </source>
</evidence>
<dbReference type="Proteomes" id="UP000185725">
    <property type="component" value="Unassembled WGS sequence"/>
</dbReference>
<organism evidence="2 4">
    <name type="scientific">Chryseobacterium indoltheticum</name>
    <dbReference type="NCBI Taxonomy" id="254"/>
    <lineage>
        <taxon>Bacteria</taxon>
        <taxon>Pseudomonadati</taxon>
        <taxon>Bacteroidota</taxon>
        <taxon>Flavobacteriia</taxon>
        <taxon>Flavobacteriales</taxon>
        <taxon>Weeksellaceae</taxon>
        <taxon>Chryseobacterium group</taxon>
        <taxon>Chryseobacterium</taxon>
    </lineage>
</organism>
<reference evidence="2 4" key="2">
    <citation type="submission" date="2018-06" db="EMBL/GenBank/DDBJ databases">
        <authorList>
            <consortium name="Pathogen Informatics"/>
            <person name="Doyle S."/>
        </authorList>
    </citation>
    <scope>NUCLEOTIDE SEQUENCE [LARGE SCALE GENOMIC DNA]</scope>
    <source>
        <strain evidence="2 4">NCTC13560</strain>
    </source>
</reference>
<accession>A0A381FHE6</accession>
<dbReference type="AlphaFoldDB" id="A0A381FHE6"/>
<evidence type="ECO:0000313" key="4">
    <source>
        <dbReference type="Proteomes" id="UP000255231"/>
    </source>
</evidence>
<dbReference type="Proteomes" id="UP000255231">
    <property type="component" value="Unassembled WGS sequence"/>
</dbReference>
<dbReference type="EMBL" id="FTMF01000002">
    <property type="protein sequence ID" value="SIQ08534.1"/>
    <property type="molecule type" value="Genomic_DNA"/>
</dbReference>
<reference evidence="1 3" key="1">
    <citation type="submission" date="2017-01" db="EMBL/GenBank/DDBJ databases">
        <authorList>
            <person name="Varghese N."/>
            <person name="Submissions S."/>
        </authorList>
    </citation>
    <scope>NUCLEOTIDE SEQUENCE [LARGE SCALE GENOMIC DNA]</scope>
    <source>
        <strain evidence="1 3">ATCC 27950</strain>
    </source>
</reference>
<sequence length="62" mass="7303">MKNKTTLLLILLVFSVFGNIYLFTENKKMKVADQKKLKIFTEVSDSLSYFRMQRDSTLLSQH</sequence>
<proteinExistence type="predicted"/>